<protein>
    <recommendedName>
        <fullName evidence="5">Laminin domain protein</fullName>
    </recommendedName>
</protein>
<sequence length="759" mass="84971">MLSDWAEQGPISLHHVNLKRFGRMFWVGSKLITNVDQSRDLETNVIKWRYPSGQLSSPPELPPYLKKVYDLKPVLGIPSDEEVIGIHAVIRVANQVVDVQDMGDPTLLARLSEHLFNVQMAKYWSKYLGGMFPENTMYIPPVLPAHLIQLAPVAGAPSEQEVIQVQSAIRDHLKYGSSSSMFDLRVDMELSQYLFDIQMARYTQRARQSHVSSIPPETTSLGSTRIIERTADVVDESGTATNNARTGAEAFELDRQVHVVSDSSVHDAIERSNRLAEQANQLARRSNQLIERSNQIAERSNQLMERSTQPAEQSNRLAKKFNEFFEKFNEHLEVSNQLAAESANYAERIGDVLENINRVLVKVQHAIIRMHKGDTKFAVDCLVNENGEIPGASETVGRWDLKSLSEDCAGKANARIPIVVDGVERNIRFPDTNSLKVSGVPEMHDPSLSMKLADHLFNVQMARYRSRHSCITFPSDTAYTPPEPPSHISVHLKPVSGAPSDDEIMQVQDAIQTYQELRRVPSMFGTHMNMKLSQHLFDLQMARYMECAEGFHSGPGLEETAESERPTRVVEPAPNTTQDPIVAANNAGTGANAIAANSTLLPVPGLNVHELMERSNQLAERFNKLLERSNELAERRNQPADYSNSQPGTQGFSQILERLTQLVEQSYRPAERSDRLAERFNELLGCFNQLLEQSHQPTQRANDLAAQANQLAEGFNQSTERSNQLSKRANEFRKEIAGLLGNINQVLVGIQHAIIRVSA</sequence>
<proteinExistence type="predicted"/>
<keyword evidence="1" id="KW-0175">Coiled coil</keyword>
<feature type="coiled-coil region" evidence="1">
    <location>
        <begin position="608"/>
        <end position="635"/>
    </location>
</feature>
<comment type="caution">
    <text evidence="3">The sequence shown here is derived from an EMBL/GenBank/DDBJ whole genome shotgun (WGS) entry which is preliminary data.</text>
</comment>
<name>A0A8H2X8Y0_9AGAM</name>
<evidence type="ECO:0000313" key="4">
    <source>
        <dbReference type="Proteomes" id="UP000663853"/>
    </source>
</evidence>
<dbReference type="AlphaFoldDB" id="A0A8H2X8Y0"/>
<feature type="region of interest" description="Disordered" evidence="2">
    <location>
        <begin position="554"/>
        <end position="579"/>
    </location>
</feature>
<evidence type="ECO:0000313" key="3">
    <source>
        <dbReference type="EMBL" id="CAE6416690.1"/>
    </source>
</evidence>
<evidence type="ECO:0008006" key="5">
    <source>
        <dbReference type="Google" id="ProtNLM"/>
    </source>
</evidence>
<organism evidence="3 4">
    <name type="scientific">Rhizoctonia solani</name>
    <dbReference type="NCBI Taxonomy" id="456999"/>
    <lineage>
        <taxon>Eukaryota</taxon>
        <taxon>Fungi</taxon>
        <taxon>Dikarya</taxon>
        <taxon>Basidiomycota</taxon>
        <taxon>Agaricomycotina</taxon>
        <taxon>Agaricomycetes</taxon>
        <taxon>Cantharellales</taxon>
        <taxon>Ceratobasidiaceae</taxon>
        <taxon>Rhizoctonia</taxon>
    </lineage>
</organism>
<accession>A0A8H2X8Y0</accession>
<evidence type="ECO:0000256" key="2">
    <source>
        <dbReference type="SAM" id="MobiDB-lite"/>
    </source>
</evidence>
<reference evidence="3" key="1">
    <citation type="submission" date="2021-01" db="EMBL/GenBank/DDBJ databases">
        <authorList>
            <person name="Kaushik A."/>
        </authorList>
    </citation>
    <scope>NUCLEOTIDE SEQUENCE</scope>
    <source>
        <strain evidence="3">AG6-10EEA</strain>
    </source>
</reference>
<dbReference type="SUPFAM" id="SSF58104">
    <property type="entry name" value="Methyl-accepting chemotaxis protein (MCP) signaling domain"/>
    <property type="match status" value="2"/>
</dbReference>
<gene>
    <name evidence="3" type="ORF">RDB_LOCUS7418</name>
</gene>
<feature type="coiled-coil region" evidence="1">
    <location>
        <begin position="265"/>
        <end position="292"/>
    </location>
</feature>
<dbReference type="EMBL" id="CAJMXA010000114">
    <property type="protein sequence ID" value="CAE6416690.1"/>
    <property type="molecule type" value="Genomic_DNA"/>
</dbReference>
<dbReference type="Gene3D" id="1.10.287.950">
    <property type="entry name" value="Methyl-accepting chemotaxis protein"/>
    <property type="match status" value="1"/>
</dbReference>
<dbReference type="Proteomes" id="UP000663853">
    <property type="component" value="Unassembled WGS sequence"/>
</dbReference>
<dbReference type="Gene3D" id="6.10.250.1010">
    <property type="match status" value="1"/>
</dbReference>
<evidence type="ECO:0000256" key="1">
    <source>
        <dbReference type="SAM" id="Coils"/>
    </source>
</evidence>